<dbReference type="EMBL" id="JAWDEV010000011">
    <property type="protein sequence ID" value="MDU0271268.1"/>
    <property type="molecule type" value="Genomic_DNA"/>
</dbReference>
<dbReference type="Proteomes" id="UP001181086">
    <property type="component" value="Unassembled WGS sequence"/>
</dbReference>
<evidence type="ECO:0000313" key="5">
    <source>
        <dbReference type="EMBL" id="KAA5397420.1"/>
    </source>
</evidence>
<dbReference type="EMBL" id="VVYY01000009">
    <property type="protein sequence ID" value="KAA5397420.1"/>
    <property type="molecule type" value="Genomic_DNA"/>
</dbReference>
<feature type="compositionally biased region" description="Low complexity" evidence="1">
    <location>
        <begin position="206"/>
        <end position="218"/>
    </location>
</feature>
<feature type="signal peptide" evidence="2">
    <location>
        <begin position="1"/>
        <end position="25"/>
    </location>
</feature>
<evidence type="ECO:0000313" key="3">
    <source>
        <dbReference type="EMBL" id="GKH80589.1"/>
    </source>
</evidence>
<evidence type="ECO:0000313" key="12">
    <source>
        <dbReference type="Proteomes" id="UP000283678"/>
    </source>
</evidence>
<dbReference type="Proteomes" id="UP000294527">
    <property type="component" value="Unassembled WGS sequence"/>
</dbReference>
<evidence type="ECO:0000313" key="11">
    <source>
        <dbReference type="EMBL" id="TDB03355.1"/>
    </source>
</evidence>
<reference evidence="7" key="4">
    <citation type="submission" date="2021-06" db="EMBL/GenBank/DDBJ databases">
        <title>Collection of gut derived symbiotic bacterial strains cultured from healthy donors.</title>
        <authorList>
            <person name="Lin H."/>
            <person name="Littmann E."/>
            <person name="Pamer E.G."/>
        </authorList>
    </citation>
    <scope>NUCLEOTIDE SEQUENCE</scope>
    <source>
        <strain evidence="7">MSK.5.10</strain>
    </source>
</reference>
<reference evidence="9 12" key="1">
    <citation type="submission" date="2018-08" db="EMBL/GenBank/DDBJ databases">
        <title>A genome reference for cultivated species of the human gut microbiota.</title>
        <authorList>
            <person name="Zou Y."/>
            <person name="Xue W."/>
            <person name="Luo G."/>
        </authorList>
    </citation>
    <scope>NUCLEOTIDE SEQUENCE [LARGE SCALE GENOMIC DNA]</scope>
    <source>
        <strain evidence="9 12">AF14-1AC</strain>
    </source>
</reference>
<proteinExistence type="predicted"/>
<dbReference type="Proteomes" id="UP000777173">
    <property type="component" value="Unassembled WGS sequence"/>
</dbReference>
<gene>
    <name evidence="3" type="ORF">CE91St7_14730</name>
    <name evidence="9" type="ORF">DWW04_03890</name>
    <name evidence="10" type="ORF">E1I98_24400</name>
    <name evidence="11" type="ORF">E1J06_19385</name>
    <name evidence="6" type="ORF">F2Y51_12545</name>
    <name evidence="5" type="ORF">F2Y58_11910</name>
    <name evidence="4" type="ORF">F2Y61_08740</name>
    <name evidence="7" type="ORF">KSU80_08445</name>
    <name evidence="8" type="ORF">RVH45_15525</name>
</gene>
<evidence type="ECO:0000313" key="15">
    <source>
        <dbReference type="Proteomes" id="UP000347681"/>
    </source>
</evidence>
<evidence type="ECO:0000313" key="8">
    <source>
        <dbReference type="EMBL" id="MDU0271268.1"/>
    </source>
</evidence>
<comment type="caution">
    <text evidence="9">The sequence shown here is derived from an EMBL/GenBank/DDBJ whole genome shotgun (WGS) entry which is preliminary data.</text>
</comment>
<dbReference type="Proteomes" id="UP001055104">
    <property type="component" value="Unassembled WGS sequence"/>
</dbReference>
<dbReference type="EMBL" id="JAHOAX010000006">
    <property type="protein sequence ID" value="MBV3123208.1"/>
    <property type="molecule type" value="Genomic_DNA"/>
</dbReference>
<evidence type="ECO:0000313" key="9">
    <source>
        <dbReference type="EMBL" id="RGV80806.1"/>
    </source>
</evidence>
<dbReference type="EMBL" id="VVZA01000009">
    <property type="protein sequence ID" value="KAA5404799.1"/>
    <property type="molecule type" value="Genomic_DNA"/>
</dbReference>
<reference evidence="15 16" key="2">
    <citation type="journal article" date="2019" name="Nat. Med.">
        <title>A library of human gut bacterial isolates paired with longitudinal multiomics data enables mechanistic microbiome research.</title>
        <authorList>
            <person name="Poyet M."/>
            <person name="Groussin M."/>
            <person name="Gibbons S.M."/>
            <person name="Avila-Pacheco J."/>
            <person name="Jiang X."/>
            <person name="Kearney S.M."/>
            <person name="Perrotta A.R."/>
            <person name="Berdy B."/>
            <person name="Zhao S."/>
            <person name="Lieberman T.D."/>
            <person name="Swanson P.K."/>
            <person name="Smith M."/>
            <person name="Roesemann S."/>
            <person name="Alexander J.E."/>
            <person name="Rich S.A."/>
            <person name="Livny J."/>
            <person name="Vlamakis H."/>
            <person name="Clish C."/>
            <person name="Bullock K."/>
            <person name="Deik A."/>
            <person name="Scott J."/>
            <person name="Pierce K.A."/>
            <person name="Xavier R.J."/>
            <person name="Alm E.J."/>
        </authorList>
    </citation>
    <scope>NUCLEOTIDE SEQUENCE [LARGE SCALE GENOMIC DNA]</scope>
    <source>
        <strain evidence="5 17">BIOML-A1</strain>
        <strain evidence="6 16">BIOML-A4</strain>
        <strain evidence="4 15">BIOML-A5</strain>
    </source>
</reference>
<dbReference type="Proteomes" id="UP000441162">
    <property type="component" value="Unassembled WGS sequence"/>
</dbReference>
<protein>
    <submittedName>
        <fullName evidence="9">Uncharacterized protein</fullName>
    </submittedName>
</protein>
<evidence type="ECO:0000313" key="7">
    <source>
        <dbReference type="EMBL" id="MBV3123208.1"/>
    </source>
</evidence>
<feature type="region of interest" description="Disordered" evidence="1">
    <location>
        <begin position="195"/>
        <end position="218"/>
    </location>
</feature>
<name>A0A076J2L5_9BACT</name>
<evidence type="ECO:0000313" key="10">
    <source>
        <dbReference type="EMBL" id="TDA72005.1"/>
    </source>
</evidence>
<evidence type="ECO:0000313" key="14">
    <source>
        <dbReference type="Proteomes" id="UP000294834"/>
    </source>
</evidence>
<reference evidence="8" key="6">
    <citation type="submission" date="2023-10" db="EMBL/GenBank/DDBJ databases">
        <title>Genome of Potential pathogenic bacteria in Crohn's disease.</title>
        <authorList>
            <person name="Rodriguez-Palacios A."/>
        </authorList>
    </citation>
    <scope>NUCLEOTIDE SEQUENCE</scope>
    <source>
        <strain evidence="8">CavFT-hAR62</strain>
    </source>
</reference>
<evidence type="ECO:0000313" key="4">
    <source>
        <dbReference type="EMBL" id="KAA5384357.1"/>
    </source>
</evidence>
<feature type="chain" id="PRO_5007376295" evidence="2">
    <location>
        <begin position="26"/>
        <end position="218"/>
    </location>
</feature>
<dbReference type="EMBL" id="SLTX01000002">
    <property type="protein sequence ID" value="TDB03355.1"/>
    <property type="molecule type" value="Genomic_DNA"/>
</dbReference>
<evidence type="ECO:0000313" key="6">
    <source>
        <dbReference type="EMBL" id="KAA5404799.1"/>
    </source>
</evidence>
<dbReference type="eggNOG" id="ENOG5032K9E">
    <property type="taxonomic scope" value="Bacteria"/>
</dbReference>
<dbReference type="Proteomes" id="UP000294834">
    <property type="component" value="Unassembled WGS sequence"/>
</dbReference>
<dbReference type="EMBL" id="SLTU01000003">
    <property type="protein sequence ID" value="TDA72005.1"/>
    <property type="molecule type" value="Genomic_DNA"/>
</dbReference>
<dbReference type="AlphaFoldDB" id="A0A076J2L5"/>
<reference evidence="13 14" key="3">
    <citation type="journal article" date="2019" name="Nat. Microbiol.">
        <title>Genomic variation and strain-specific functional adaptation in the human gut microbiome during early life.</title>
        <authorList>
            <person name="Vatanen T."/>
            <person name="Plichta D.R."/>
            <person name="Somani J."/>
            <person name="Munch P.C."/>
            <person name="Arthur T.D."/>
            <person name="Hall A.B."/>
            <person name="Rudolf S."/>
            <person name="Oakeley E.J."/>
            <person name="Ke X."/>
            <person name="Young R.A."/>
            <person name="Haiser H.J."/>
            <person name="Kolde R."/>
            <person name="Yassour M."/>
            <person name="Luopajarvi K."/>
            <person name="Siljander H."/>
            <person name="Virtanen S.M."/>
            <person name="Ilonen J."/>
            <person name="Uibo R."/>
            <person name="Tillmann V."/>
            <person name="Mokurov S."/>
            <person name="Dorshakova N."/>
            <person name="Porter J.A."/>
            <person name="McHardy A.C."/>
            <person name="Lahdesmaki H."/>
            <person name="Vlamakis H."/>
            <person name="Huttenhower C."/>
            <person name="Knip M."/>
            <person name="Xavier R.J."/>
        </authorList>
    </citation>
    <scope>NUCLEOTIDE SEQUENCE [LARGE SCALE GENOMIC DNA]</scope>
    <source>
        <strain evidence="10 13">RJX1047</strain>
        <strain evidence="11 14">RJX1052</strain>
    </source>
</reference>
<evidence type="ECO:0000256" key="2">
    <source>
        <dbReference type="SAM" id="SignalP"/>
    </source>
</evidence>
<dbReference type="EMBL" id="VVZB01000003">
    <property type="protein sequence ID" value="KAA5384357.1"/>
    <property type="molecule type" value="Genomic_DNA"/>
</dbReference>
<reference evidence="3" key="5">
    <citation type="submission" date="2022-01" db="EMBL/GenBank/DDBJ databases">
        <title>Novel bile acid biosynthetic pathways are enriched in the microbiome of centenarians.</title>
        <authorList>
            <person name="Sato Y."/>
            <person name="Atarashi K."/>
            <person name="Plichta R.D."/>
            <person name="Arai Y."/>
            <person name="Sasajima S."/>
            <person name="Kearney M.S."/>
            <person name="Suda W."/>
            <person name="Takeshita K."/>
            <person name="Sasaki T."/>
            <person name="Okamoto S."/>
            <person name="Skelly N.A."/>
            <person name="Okamura Y."/>
            <person name="Vlamakis H."/>
            <person name="Li Y."/>
            <person name="Tanoue T."/>
            <person name="Takei H."/>
            <person name="Nittono H."/>
            <person name="Narushima S."/>
            <person name="Irie J."/>
            <person name="Itoh H."/>
            <person name="Moriya K."/>
            <person name="Sugiura Y."/>
            <person name="Suematsu M."/>
            <person name="Moritoki N."/>
            <person name="Shibata S."/>
            <person name="Littman R.D."/>
            <person name="Fischbach A.M."/>
            <person name="Uwamino Y."/>
            <person name="Inoue T."/>
            <person name="Honda A."/>
            <person name="Hattori M."/>
            <person name="Murai T."/>
            <person name="Xavier J.R."/>
            <person name="Hirose N."/>
            <person name="Honda K."/>
        </authorList>
    </citation>
    <scope>NUCLEOTIDE SEQUENCE</scope>
    <source>
        <strain evidence="3">CE91-St7</strain>
    </source>
</reference>
<dbReference type="RefSeq" id="WP_005849819.1">
    <property type="nucleotide sequence ID" value="NZ_BAABYF010000001.1"/>
</dbReference>
<dbReference type="Proteomes" id="UP000347681">
    <property type="component" value="Unassembled WGS sequence"/>
</dbReference>
<dbReference type="Proteomes" id="UP000481616">
    <property type="component" value="Unassembled WGS sequence"/>
</dbReference>
<dbReference type="KEGG" id="bdo:EL88_00860"/>
<organism evidence="9 12">
    <name type="scientific">Phocaeicola dorei</name>
    <dbReference type="NCBI Taxonomy" id="357276"/>
    <lineage>
        <taxon>Bacteria</taxon>
        <taxon>Pseudomonadati</taxon>
        <taxon>Bacteroidota</taxon>
        <taxon>Bacteroidia</taxon>
        <taxon>Bacteroidales</taxon>
        <taxon>Bacteroidaceae</taxon>
        <taxon>Phocaeicola</taxon>
    </lineage>
</organism>
<evidence type="ECO:0000313" key="16">
    <source>
        <dbReference type="Proteomes" id="UP000441162"/>
    </source>
</evidence>
<evidence type="ECO:0000313" key="13">
    <source>
        <dbReference type="Proteomes" id="UP000294527"/>
    </source>
</evidence>
<evidence type="ECO:0000256" key="1">
    <source>
        <dbReference type="SAM" id="MobiDB-lite"/>
    </source>
</evidence>
<evidence type="ECO:0000313" key="17">
    <source>
        <dbReference type="Proteomes" id="UP000481616"/>
    </source>
</evidence>
<dbReference type="KEGG" id="bdh:GV66_05280"/>
<keyword evidence="2" id="KW-0732">Signal</keyword>
<dbReference type="Proteomes" id="UP000283678">
    <property type="component" value="Unassembled WGS sequence"/>
</dbReference>
<dbReference type="EMBL" id="QRZL01000002">
    <property type="protein sequence ID" value="RGV80806.1"/>
    <property type="molecule type" value="Genomic_DNA"/>
</dbReference>
<dbReference type="EMBL" id="BQOB01000001">
    <property type="protein sequence ID" value="GKH80589.1"/>
    <property type="molecule type" value="Genomic_DNA"/>
</dbReference>
<accession>A0A076J2L5</accession>
<sequence>MKAGLLKKISLALGLVLWVTGSVCASPADEEGANKANNNLVKVLVIGLHDNVESNYFPGSMITEETGIPTDSIDYTYNQIIAKNIIASNKNKKYQFVTPEKAAAISSLLDKIRLEGEEEERYADLSQVDDNRYEQLIKDTDSDYVLFLNQHYLKWQEKPLRTLFHITSYSLFDKNQKEVTRGNNYFTSMNLESKDKLSKDSRKSSSKIVSTIVKSLSK</sequence>